<comment type="caution">
    <text evidence="1">The sequence shown here is derived from an EMBL/GenBank/DDBJ whole genome shotgun (WGS) entry which is preliminary data.</text>
</comment>
<name>A0ACB7TBK0_HYAAI</name>
<dbReference type="Proteomes" id="UP000821845">
    <property type="component" value="Chromosome 1"/>
</dbReference>
<dbReference type="EMBL" id="CM023481">
    <property type="protein sequence ID" value="KAH6944443.1"/>
    <property type="molecule type" value="Genomic_DNA"/>
</dbReference>
<evidence type="ECO:0000313" key="2">
    <source>
        <dbReference type="Proteomes" id="UP000821845"/>
    </source>
</evidence>
<protein>
    <submittedName>
        <fullName evidence="1">Uncharacterized protein</fullName>
    </submittedName>
</protein>
<proteinExistence type="predicted"/>
<organism evidence="1 2">
    <name type="scientific">Hyalomma asiaticum</name>
    <name type="common">Tick</name>
    <dbReference type="NCBI Taxonomy" id="266040"/>
    <lineage>
        <taxon>Eukaryota</taxon>
        <taxon>Metazoa</taxon>
        <taxon>Ecdysozoa</taxon>
        <taxon>Arthropoda</taxon>
        <taxon>Chelicerata</taxon>
        <taxon>Arachnida</taxon>
        <taxon>Acari</taxon>
        <taxon>Parasitiformes</taxon>
        <taxon>Ixodida</taxon>
        <taxon>Ixodoidea</taxon>
        <taxon>Ixodidae</taxon>
        <taxon>Hyalomminae</taxon>
        <taxon>Hyalomma</taxon>
    </lineage>
</organism>
<reference evidence="1" key="1">
    <citation type="submission" date="2020-05" db="EMBL/GenBank/DDBJ databases">
        <title>Large-scale comparative analyses of tick genomes elucidate their genetic diversity and vector capacities.</title>
        <authorList>
            <person name="Jia N."/>
            <person name="Wang J."/>
            <person name="Shi W."/>
            <person name="Du L."/>
            <person name="Sun Y."/>
            <person name="Zhan W."/>
            <person name="Jiang J."/>
            <person name="Wang Q."/>
            <person name="Zhang B."/>
            <person name="Ji P."/>
            <person name="Sakyi L.B."/>
            <person name="Cui X."/>
            <person name="Yuan T."/>
            <person name="Jiang B."/>
            <person name="Yang W."/>
            <person name="Lam T.T.-Y."/>
            <person name="Chang Q."/>
            <person name="Ding S."/>
            <person name="Wang X."/>
            <person name="Zhu J."/>
            <person name="Ruan X."/>
            <person name="Zhao L."/>
            <person name="Wei J."/>
            <person name="Que T."/>
            <person name="Du C."/>
            <person name="Cheng J."/>
            <person name="Dai P."/>
            <person name="Han X."/>
            <person name="Huang E."/>
            <person name="Gao Y."/>
            <person name="Liu J."/>
            <person name="Shao H."/>
            <person name="Ye R."/>
            <person name="Li L."/>
            <person name="Wei W."/>
            <person name="Wang X."/>
            <person name="Wang C."/>
            <person name="Yang T."/>
            <person name="Huo Q."/>
            <person name="Li W."/>
            <person name="Guo W."/>
            <person name="Chen H."/>
            <person name="Zhou L."/>
            <person name="Ni X."/>
            <person name="Tian J."/>
            <person name="Zhou Y."/>
            <person name="Sheng Y."/>
            <person name="Liu T."/>
            <person name="Pan Y."/>
            <person name="Xia L."/>
            <person name="Li J."/>
            <person name="Zhao F."/>
            <person name="Cao W."/>
        </authorList>
    </citation>
    <scope>NUCLEOTIDE SEQUENCE</scope>
    <source>
        <strain evidence="1">Hyas-2018</strain>
    </source>
</reference>
<keyword evidence="2" id="KW-1185">Reference proteome</keyword>
<evidence type="ECO:0000313" key="1">
    <source>
        <dbReference type="EMBL" id="KAH6944443.1"/>
    </source>
</evidence>
<gene>
    <name evidence="1" type="ORF">HPB50_003153</name>
</gene>
<accession>A0ACB7TBK0</accession>
<sequence length="108" mass="11890">MRKATTLFLVKVVFAPNERESGGLPHQRRRDWKCRAWAVAAGDAAIRGEGVRAARYASRRRCGRAADGCVDGVTSSSSLPSFARVLEESEQRAAAFSRAEQFCELTPF</sequence>